<reference evidence="8 9" key="2">
    <citation type="submission" date="2018-11" db="EMBL/GenBank/DDBJ databases">
        <authorList>
            <consortium name="Pathogen Informatics"/>
        </authorList>
    </citation>
    <scope>NUCLEOTIDE SEQUENCE [LARGE SCALE GENOMIC DNA]</scope>
</reference>
<keyword evidence="4 6" id="KW-1133">Transmembrane helix</keyword>
<organism evidence="10">
    <name type="scientific">Gongylonema pulchrum</name>
    <dbReference type="NCBI Taxonomy" id="637853"/>
    <lineage>
        <taxon>Eukaryota</taxon>
        <taxon>Metazoa</taxon>
        <taxon>Ecdysozoa</taxon>
        <taxon>Nematoda</taxon>
        <taxon>Chromadorea</taxon>
        <taxon>Rhabditida</taxon>
        <taxon>Spirurina</taxon>
        <taxon>Spiruromorpha</taxon>
        <taxon>Spiruroidea</taxon>
        <taxon>Gongylonematidae</taxon>
        <taxon>Gongylonema</taxon>
    </lineage>
</organism>
<keyword evidence="9" id="KW-1185">Reference proteome</keyword>
<comment type="similarity">
    <text evidence="2">Belongs to the DRAM/TMEM150 family.</text>
</comment>
<accession>A0A183EC94</accession>
<evidence type="ECO:0000256" key="1">
    <source>
        <dbReference type="ARBA" id="ARBA00004127"/>
    </source>
</evidence>
<dbReference type="InterPro" id="IPR050911">
    <property type="entry name" value="DRAM/TMEM150_Autophagy_Mod"/>
</dbReference>
<evidence type="ECO:0000259" key="7">
    <source>
        <dbReference type="Pfam" id="PF10277"/>
    </source>
</evidence>
<evidence type="ECO:0000256" key="3">
    <source>
        <dbReference type="ARBA" id="ARBA00022692"/>
    </source>
</evidence>
<evidence type="ECO:0000256" key="5">
    <source>
        <dbReference type="ARBA" id="ARBA00023136"/>
    </source>
</evidence>
<evidence type="ECO:0000313" key="9">
    <source>
        <dbReference type="Proteomes" id="UP000271098"/>
    </source>
</evidence>
<dbReference type="Proteomes" id="UP000271098">
    <property type="component" value="Unassembled WGS sequence"/>
</dbReference>
<dbReference type="PANTHER" id="PTHR21324">
    <property type="entry name" value="FASTING-INDUCIBLE INTEGRAL MEMBRANE PROTEIN TM6P1-RELATED"/>
    <property type="match status" value="1"/>
</dbReference>
<dbReference type="GO" id="GO:0012505">
    <property type="term" value="C:endomembrane system"/>
    <property type="evidence" value="ECO:0007669"/>
    <property type="project" value="UniProtKB-SubCell"/>
</dbReference>
<dbReference type="Pfam" id="PF10277">
    <property type="entry name" value="Frag1"/>
    <property type="match status" value="1"/>
</dbReference>
<feature type="transmembrane region" description="Helical" evidence="6">
    <location>
        <begin position="118"/>
        <end position="137"/>
    </location>
</feature>
<name>A0A183EC94_9BILA</name>
<evidence type="ECO:0000313" key="10">
    <source>
        <dbReference type="WBParaSite" id="GPUH_0001861001-mRNA-1"/>
    </source>
</evidence>
<dbReference type="AlphaFoldDB" id="A0A183EC94"/>
<keyword evidence="5 6" id="KW-0472">Membrane</keyword>
<evidence type="ECO:0000256" key="6">
    <source>
        <dbReference type="SAM" id="Phobius"/>
    </source>
</evidence>
<dbReference type="EMBL" id="UYRT01087019">
    <property type="protein sequence ID" value="VDN32067.1"/>
    <property type="molecule type" value="Genomic_DNA"/>
</dbReference>
<protein>
    <submittedName>
        <fullName evidence="10">7TM_GPCR_Srx domain-containing protein</fullName>
    </submittedName>
</protein>
<proteinExistence type="inferred from homology"/>
<comment type="subcellular location">
    <subcellularLocation>
        <location evidence="1">Endomembrane system</location>
        <topology evidence="1">Multi-pass membrane protein</topology>
    </subcellularLocation>
</comment>
<feature type="domain" description="CWH43-like N-terminal" evidence="7">
    <location>
        <begin position="30"/>
        <end position="139"/>
    </location>
</feature>
<dbReference type="WBParaSite" id="GPUH_0001861001-mRNA-1">
    <property type="protein sequence ID" value="GPUH_0001861001-mRNA-1"/>
    <property type="gene ID" value="GPUH_0001861001"/>
</dbReference>
<evidence type="ECO:0000256" key="2">
    <source>
        <dbReference type="ARBA" id="ARBA00006565"/>
    </source>
</evidence>
<dbReference type="OrthoDB" id="191706at2759"/>
<evidence type="ECO:0000256" key="4">
    <source>
        <dbReference type="ARBA" id="ARBA00022989"/>
    </source>
</evidence>
<gene>
    <name evidence="8" type="ORF">GPUH_LOCUS18586</name>
</gene>
<dbReference type="PANTHER" id="PTHR21324:SF2">
    <property type="entry name" value="EG:22E5.9 PROTEIN"/>
    <property type="match status" value="1"/>
</dbReference>
<sequence>MRDKAYRRIDHQVAQLRLWGNALRKKYSLVVELNRGADLLLKRINFFTYVIGMLGAVGMFIVANFQFSVTVFCQESAVITVHLVAALTCFGSGCVYMLLQSFIAFYMYPLYNNRRIGFIRGAIALSAVLCFLTGLAFSDSRAVLRLNPDIWRYISVRFRSFRGWLVL</sequence>
<feature type="transmembrane region" description="Helical" evidence="6">
    <location>
        <begin position="79"/>
        <end position="106"/>
    </location>
</feature>
<reference evidence="10" key="1">
    <citation type="submission" date="2016-06" db="UniProtKB">
        <authorList>
            <consortium name="WormBaseParasite"/>
        </authorList>
    </citation>
    <scope>IDENTIFICATION</scope>
</reference>
<dbReference type="InterPro" id="IPR019402">
    <property type="entry name" value="CWH43_N"/>
</dbReference>
<keyword evidence="3 6" id="KW-0812">Transmembrane</keyword>
<feature type="transmembrane region" description="Helical" evidence="6">
    <location>
        <begin position="46"/>
        <end position="67"/>
    </location>
</feature>
<evidence type="ECO:0000313" key="8">
    <source>
        <dbReference type="EMBL" id="VDN32067.1"/>
    </source>
</evidence>